<reference evidence="2" key="1">
    <citation type="journal article" date="2011" name="Nat. Commun.">
        <title>Effector diversification within compartments of the Leptosphaeria maculans genome affected by Repeat-Induced Point mutations.</title>
        <authorList>
            <person name="Rouxel T."/>
            <person name="Grandaubert J."/>
            <person name="Hane J.K."/>
            <person name="Hoede C."/>
            <person name="van de Wouw A.P."/>
            <person name="Couloux A."/>
            <person name="Dominguez V."/>
            <person name="Anthouard V."/>
            <person name="Bally P."/>
            <person name="Bourras S."/>
            <person name="Cozijnsen A.J."/>
            <person name="Ciuffetti L.M."/>
            <person name="Degrave A."/>
            <person name="Dilmaghani A."/>
            <person name="Duret L."/>
            <person name="Fudal I."/>
            <person name="Goodwin S.B."/>
            <person name="Gout L."/>
            <person name="Glaser N."/>
            <person name="Linglin J."/>
            <person name="Kema G.H.J."/>
            <person name="Lapalu N."/>
            <person name="Lawrence C.B."/>
            <person name="May K."/>
            <person name="Meyer M."/>
            <person name="Ollivier B."/>
            <person name="Poulain J."/>
            <person name="Schoch C.L."/>
            <person name="Simon A."/>
            <person name="Spatafora J.W."/>
            <person name="Stachowiak A."/>
            <person name="Turgeon B.G."/>
            <person name="Tyler B.M."/>
            <person name="Vincent D."/>
            <person name="Weissenbach J."/>
            <person name="Amselem J."/>
            <person name="Quesneville H."/>
            <person name="Oliver R.P."/>
            <person name="Wincker P."/>
            <person name="Balesdent M.-H."/>
            <person name="Howlett B.J."/>
        </authorList>
    </citation>
    <scope>NUCLEOTIDE SEQUENCE [LARGE SCALE GENOMIC DNA]</scope>
    <source>
        <strain evidence="2">JN3 / isolate v23.1.3 / race Av1-4-5-6-7-8</strain>
    </source>
</reference>
<dbReference type="AlphaFoldDB" id="E5A4Z6"/>
<dbReference type="Proteomes" id="UP000002668">
    <property type="component" value="Genome"/>
</dbReference>
<organism evidence="2">
    <name type="scientific">Leptosphaeria maculans (strain JN3 / isolate v23.1.3 / race Av1-4-5-6-7-8)</name>
    <name type="common">Blackleg fungus</name>
    <name type="synonym">Phoma lingam</name>
    <dbReference type="NCBI Taxonomy" id="985895"/>
    <lineage>
        <taxon>Eukaryota</taxon>
        <taxon>Fungi</taxon>
        <taxon>Dikarya</taxon>
        <taxon>Ascomycota</taxon>
        <taxon>Pezizomycotina</taxon>
        <taxon>Dothideomycetes</taxon>
        <taxon>Pleosporomycetidae</taxon>
        <taxon>Pleosporales</taxon>
        <taxon>Pleosporineae</taxon>
        <taxon>Leptosphaeriaceae</taxon>
        <taxon>Plenodomus</taxon>
        <taxon>Plenodomus lingam/Leptosphaeria maculans species complex</taxon>
    </lineage>
</organism>
<dbReference type="InParanoid" id="E5A4Z6"/>
<evidence type="ECO:0000313" key="1">
    <source>
        <dbReference type="EMBL" id="CBX98694.1"/>
    </source>
</evidence>
<evidence type="ECO:0000313" key="2">
    <source>
        <dbReference type="Proteomes" id="UP000002668"/>
    </source>
</evidence>
<name>E5A4Z6_LEPMJ</name>
<dbReference type="EMBL" id="FP929134">
    <property type="protein sequence ID" value="CBX98694.1"/>
    <property type="molecule type" value="Genomic_DNA"/>
</dbReference>
<keyword evidence="2" id="KW-1185">Reference proteome</keyword>
<dbReference type="HOGENOM" id="CLU_2831646_0_0_1"/>
<dbReference type="VEuPathDB" id="FungiDB:LEMA_uP079330.1"/>
<gene>
    <name evidence="1" type="ORF">LEMA_uP079330.1</name>
</gene>
<accession>E5A4Z6</accession>
<sequence>MSISLFEKLPYSSSTSPRTLGSFNWKCDDRPLEQNRNNHFRYGLGVGVIGDGPFWAPSAARPAAAV</sequence>
<proteinExistence type="predicted"/>
<protein>
    <submittedName>
        <fullName evidence="1">Predicted protein</fullName>
    </submittedName>
</protein>